<evidence type="ECO:0000256" key="7">
    <source>
        <dbReference type="ARBA" id="ARBA00022617"/>
    </source>
</evidence>
<dbReference type="FunFam" id="2.60.40.650:FF:000001">
    <property type="entry name" value="Nitrate reductase"/>
    <property type="match status" value="1"/>
</dbReference>
<dbReference type="InterPro" id="IPR017938">
    <property type="entry name" value="Riboflavin_synthase-like_b-brl"/>
</dbReference>
<comment type="subunit">
    <text evidence="5">Homodimer.</text>
</comment>
<dbReference type="InterPro" id="IPR001433">
    <property type="entry name" value="OxRdtase_FAD/NAD-bd"/>
</dbReference>
<dbReference type="FunFam" id="3.10.120.10:FF:000016">
    <property type="entry name" value="Nitrate reductase"/>
    <property type="match status" value="1"/>
</dbReference>
<evidence type="ECO:0000313" key="23">
    <source>
        <dbReference type="Proteomes" id="UP000019804"/>
    </source>
</evidence>
<dbReference type="Pfam" id="PF00174">
    <property type="entry name" value="Oxidored_molyb"/>
    <property type="match status" value="1"/>
</dbReference>
<dbReference type="PROSITE" id="PS50255">
    <property type="entry name" value="CYTOCHROME_B5_2"/>
    <property type="match status" value="1"/>
</dbReference>
<dbReference type="Gene3D" id="3.90.420.10">
    <property type="entry name" value="Oxidoreductase, molybdopterin-binding domain"/>
    <property type="match status" value="1"/>
</dbReference>
<dbReference type="OrthoDB" id="432685at2759"/>
<dbReference type="PANTHER" id="PTHR19372:SF7">
    <property type="entry name" value="SULFITE OXIDASE, MITOCHONDRIAL"/>
    <property type="match status" value="1"/>
</dbReference>
<evidence type="ECO:0000256" key="9">
    <source>
        <dbReference type="ARBA" id="ARBA00022723"/>
    </source>
</evidence>
<keyword evidence="8" id="KW-0285">Flavoprotein</keyword>
<dbReference type="GO" id="GO:0020037">
    <property type="term" value="F:heme binding"/>
    <property type="evidence" value="ECO:0007669"/>
    <property type="project" value="InterPro"/>
</dbReference>
<dbReference type="InterPro" id="IPR008333">
    <property type="entry name" value="Cbr1-like_FAD-bd_dom"/>
</dbReference>
<feature type="region of interest" description="Disordered" evidence="19">
    <location>
        <begin position="23"/>
        <end position="54"/>
    </location>
</feature>
<dbReference type="PIRSF" id="PIRSF000233">
    <property type="entry name" value="Nitr_rd_NADH"/>
    <property type="match status" value="1"/>
</dbReference>
<dbReference type="InterPro" id="IPR017927">
    <property type="entry name" value="FAD-bd_FR_type"/>
</dbReference>
<dbReference type="PRINTS" id="PR00363">
    <property type="entry name" value="CYTOCHROMEB5"/>
</dbReference>
<dbReference type="RefSeq" id="XP_040636100.1">
    <property type="nucleotide sequence ID" value="XM_040780368.1"/>
</dbReference>
<dbReference type="PROSITE" id="PS00191">
    <property type="entry name" value="CYTOCHROME_B5_1"/>
    <property type="match status" value="1"/>
</dbReference>
<dbReference type="PANTHER" id="PTHR19372">
    <property type="entry name" value="SULFITE REDUCTASE"/>
    <property type="match status" value="1"/>
</dbReference>
<dbReference type="GO" id="GO:0050464">
    <property type="term" value="F:nitrate reductase (NADPH) activity"/>
    <property type="evidence" value="ECO:0007669"/>
    <property type="project" value="UniProtKB-EC"/>
</dbReference>
<dbReference type="InterPro" id="IPR008335">
    <property type="entry name" value="Mopterin_OxRdtase_euk"/>
</dbReference>
<dbReference type="Pfam" id="PF00175">
    <property type="entry name" value="NAD_binding_1"/>
    <property type="match status" value="1"/>
</dbReference>
<dbReference type="GO" id="GO:0030151">
    <property type="term" value="F:molybdenum ion binding"/>
    <property type="evidence" value="ECO:0007669"/>
    <property type="project" value="InterPro"/>
</dbReference>
<keyword evidence="10" id="KW-0274">FAD</keyword>
<evidence type="ECO:0000256" key="17">
    <source>
        <dbReference type="PIRNR" id="PIRNR000233"/>
    </source>
</evidence>
<comment type="cofactor">
    <cofactor evidence="2">
        <name>FAD</name>
        <dbReference type="ChEBI" id="CHEBI:57692"/>
    </cofactor>
</comment>
<evidence type="ECO:0000256" key="13">
    <source>
        <dbReference type="ARBA" id="ARBA00023004"/>
    </source>
</evidence>
<dbReference type="GO" id="GO:0006809">
    <property type="term" value="P:nitric oxide biosynthetic process"/>
    <property type="evidence" value="ECO:0007669"/>
    <property type="project" value="InterPro"/>
</dbReference>
<dbReference type="InterPro" id="IPR012137">
    <property type="entry name" value="Nitr_rd_NADH"/>
</dbReference>
<dbReference type="InterPro" id="IPR039261">
    <property type="entry name" value="FNR_nucleotide-bd"/>
</dbReference>
<reference evidence="23" key="1">
    <citation type="journal article" date="2014" name="Nat. Commun.">
        <title>Genomic adaptations of the halophilic Dead Sea filamentous fungus Eurotium rubrum.</title>
        <authorList>
            <person name="Kis-Papo T."/>
            <person name="Weig A.R."/>
            <person name="Riley R."/>
            <person name="Persoh D."/>
            <person name="Salamov A."/>
            <person name="Sun H."/>
            <person name="Lipzen A."/>
            <person name="Wasser S.P."/>
            <person name="Rambold G."/>
            <person name="Grigoriev I.V."/>
            <person name="Nevo E."/>
        </authorList>
    </citation>
    <scope>NUCLEOTIDE SEQUENCE [LARGE SCALE GENOMIC DNA]</scope>
    <source>
        <strain evidence="23">CBS 135680</strain>
    </source>
</reference>
<keyword evidence="9 18" id="KW-0479">Metal-binding</keyword>
<dbReference type="GO" id="GO:0042128">
    <property type="term" value="P:nitrate assimilation"/>
    <property type="evidence" value="ECO:0007669"/>
    <property type="project" value="UniProtKB-KW"/>
</dbReference>
<accession>A0A017S616</accession>
<dbReference type="GO" id="GO:0043546">
    <property type="term" value="F:molybdopterin cofactor binding"/>
    <property type="evidence" value="ECO:0007669"/>
    <property type="project" value="TreeGrafter"/>
</dbReference>
<dbReference type="EMBL" id="KK088437">
    <property type="protein sequence ID" value="EYE92412.1"/>
    <property type="molecule type" value="Genomic_DNA"/>
</dbReference>
<dbReference type="AlphaFoldDB" id="A0A017S616"/>
<evidence type="ECO:0000256" key="1">
    <source>
        <dbReference type="ARBA" id="ARBA00001971"/>
    </source>
</evidence>
<dbReference type="Pfam" id="PF00970">
    <property type="entry name" value="FAD_binding_6"/>
    <property type="match status" value="1"/>
</dbReference>
<dbReference type="Gene3D" id="2.60.40.650">
    <property type="match status" value="1"/>
</dbReference>
<comment type="similarity">
    <text evidence="4 17">Belongs to the nitrate reductase family.</text>
</comment>
<dbReference type="GO" id="GO:0006790">
    <property type="term" value="P:sulfur compound metabolic process"/>
    <property type="evidence" value="ECO:0007669"/>
    <property type="project" value="TreeGrafter"/>
</dbReference>
<dbReference type="SUPFAM" id="SSF52343">
    <property type="entry name" value="Ferredoxin reductase-like, C-terminal NADP-linked domain"/>
    <property type="match status" value="1"/>
</dbReference>
<proteinExistence type="inferred from homology"/>
<evidence type="ECO:0000256" key="6">
    <source>
        <dbReference type="ARBA" id="ARBA00022505"/>
    </source>
</evidence>
<dbReference type="HOGENOM" id="CLU_003827_4_0_1"/>
<dbReference type="InterPro" id="IPR000572">
    <property type="entry name" value="OxRdtase_Mopterin-bd_dom"/>
</dbReference>
<evidence type="ECO:0000256" key="16">
    <source>
        <dbReference type="ARBA" id="ARBA00049155"/>
    </source>
</evidence>
<feature type="domain" description="FAD-binding FR-type" evidence="21">
    <location>
        <begin position="608"/>
        <end position="719"/>
    </location>
</feature>
<dbReference type="SMART" id="SM01117">
    <property type="entry name" value="Cyt-b5"/>
    <property type="match status" value="1"/>
</dbReference>
<evidence type="ECO:0000259" key="21">
    <source>
        <dbReference type="PROSITE" id="PS51384"/>
    </source>
</evidence>
<evidence type="ECO:0000256" key="8">
    <source>
        <dbReference type="ARBA" id="ARBA00022630"/>
    </source>
</evidence>
<dbReference type="InterPro" id="IPR001709">
    <property type="entry name" value="Flavoprot_Pyr_Nucl_cyt_Rdtase"/>
</dbReference>
<comment type="cofactor">
    <cofactor evidence="18">
        <name>Mo-molybdopterin</name>
        <dbReference type="ChEBI" id="CHEBI:71302"/>
    </cofactor>
    <text evidence="18">Binds 1 Mo-molybdopterin (Mo-MPT) cofactor per subunit.</text>
</comment>
<comment type="catalytic activity">
    <reaction evidence="16">
        <text>nitrite + NADP(+) + H2O = nitrate + NADPH + H(+)</text>
        <dbReference type="Rhea" id="RHEA:19061"/>
        <dbReference type="ChEBI" id="CHEBI:15377"/>
        <dbReference type="ChEBI" id="CHEBI:15378"/>
        <dbReference type="ChEBI" id="CHEBI:16301"/>
        <dbReference type="ChEBI" id="CHEBI:17632"/>
        <dbReference type="ChEBI" id="CHEBI:57783"/>
        <dbReference type="ChEBI" id="CHEBI:58349"/>
        <dbReference type="EC" id="1.7.1.3"/>
    </reaction>
</comment>
<dbReference type="Pfam" id="PF03404">
    <property type="entry name" value="Mo-co_dimer"/>
    <property type="match status" value="1"/>
</dbReference>
<evidence type="ECO:0000256" key="11">
    <source>
        <dbReference type="ARBA" id="ARBA00022857"/>
    </source>
</evidence>
<comment type="cofactor">
    <cofactor evidence="1">
        <name>heme</name>
        <dbReference type="ChEBI" id="CHEBI:30413"/>
    </cofactor>
</comment>
<evidence type="ECO:0000256" key="14">
    <source>
        <dbReference type="ARBA" id="ARBA00023063"/>
    </source>
</evidence>
<keyword evidence="12" id="KW-0560">Oxidoreductase</keyword>
<evidence type="ECO:0000256" key="2">
    <source>
        <dbReference type="ARBA" id="ARBA00001974"/>
    </source>
</evidence>
<name>A0A017S616_ASPRC</name>
<dbReference type="PROSITE" id="PS51384">
    <property type="entry name" value="FAD_FR"/>
    <property type="match status" value="1"/>
</dbReference>
<comment type="function">
    <text evidence="3 17">Nitrate reductase is a key enzyme involved in the first step of nitrate assimilation in plants, fungi and bacteria.</text>
</comment>
<feature type="compositionally biased region" description="Pro residues" evidence="19">
    <location>
        <begin position="26"/>
        <end position="38"/>
    </location>
</feature>
<keyword evidence="7" id="KW-0349">Heme</keyword>
<organism evidence="22 23">
    <name type="scientific">Aspergillus ruber (strain CBS 135680)</name>
    <dbReference type="NCBI Taxonomy" id="1388766"/>
    <lineage>
        <taxon>Eukaryota</taxon>
        <taxon>Fungi</taxon>
        <taxon>Dikarya</taxon>
        <taxon>Ascomycota</taxon>
        <taxon>Pezizomycotina</taxon>
        <taxon>Eurotiomycetes</taxon>
        <taxon>Eurotiomycetidae</taxon>
        <taxon>Eurotiales</taxon>
        <taxon>Aspergillaceae</taxon>
        <taxon>Aspergillus</taxon>
        <taxon>Aspergillus subgen. Aspergillus</taxon>
    </lineage>
</organism>
<dbReference type="SUPFAM" id="SSF55856">
    <property type="entry name" value="Cytochrome b5-like heme/steroid binding domain"/>
    <property type="match status" value="1"/>
</dbReference>
<dbReference type="PRINTS" id="PR00407">
    <property type="entry name" value="EUMOPTERIN"/>
</dbReference>
<evidence type="ECO:0000256" key="12">
    <source>
        <dbReference type="ARBA" id="ARBA00023002"/>
    </source>
</evidence>
<keyword evidence="11" id="KW-0521">NADP</keyword>
<evidence type="ECO:0000259" key="20">
    <source>
        <dbReference type="PROSITE" id="PS50255"/>
    </source>
</evidence>
<dbReference type="InterPro" id="IPR018506">
    <property type="entry name" value="Cyt_B5_heme-BS"/>
</dbReference>
<evidence type="ECO:0000256" key="4">
    <source>
        <dbReference type="ARBA" id="ARBA00006253"/>
    </source>
</evidence>
<evidence type="ECO:0000256" key="5">
    <source>
        <dbReference type="ARBA" id="ARBA00011738"/>
    </source>
</evidence>
<dbReference type="InterPro" id="IPR001199">
    <property type="entry name" value="Cyt_B5-like_heme/steroid-bd"/>
</dbReference>
<dbReference type="Gene3D" id="3.10.120.10">
    <property type="entry name" value="Cytochrome b5-like heme/steroid binding domain"/>
    <property type="match status" value="1"/>
</dbReference>
<evidence type="ECO:0000256" key="18">
    <source>
        <dbReference type="PIRSR" id="PIRSR000233-1"/>
    </source>
</evidence>
<evidence type="ECO:0000256" key="15">
    <source>
        <dbReference type="ARBA" id="ARBA00023157"/>
    </source>
</evidence>
<dbReference type="PRINTS" id="PR00371">
    <property type="entry name" value="FPNCR"/>
</dbReference>
<protein>
    <recommendedName>
        <fullName evidence="17">Nitrate reductase</fullName>
    </recommendedName>
</protein>
<evidence type="ECO:0000256" key="10">
    <source>
        <dbReference type="ARBA" id="ARBA00022827"/>
    </source>
</evidence>
<sequence>MTTTVQTETSLSIFPDQIRLEASPSPGLPDIPLPPPSKNPTQILSADKGTPDEHVPRDPRLIRLTGVHPFNVEPPLTDLYKEGFLTSPELFYVRNHGPVPHVRDEDIPNWKISIEGLVEEPLILNFREILQQFDQITSPITLVCAGNRRKEQNIVRKSKGFSWGPAGLSTALFTGPMMADVLKAAKPLRRAKYLCMEGADKLPNGYYGTSIKLNWAMDPNRGIMLAHKMNGEDLRPDHGRPLRAVVPGQIGGRSVKWLKKLILTDAPSDNWYHIYDNRVLPASVSPDEASSNPKWWTDDRYAIYDLNVNSAAVYPQHNEELELSSAGPTYTAKGYAYAGGGRRITRVEISLDKGKSWRLANIQYAEDKYRDFEGDLFGGKVDMYWRETCFCWCFWSLDIAISELADSSAILVRAMDESLAIQPRDMYWSVLGMMNNPWFRVAITKEDGVLKFEHPSHPVLPGGWMERVKKAGGDLTNGNWGERQEGEEPVVPEPVQEINMKKNELNKEISLRELQSQSAKGVPWFVVNGEVYDGTGFLEGHPGGAQSIISSAGQDVSDDFNEIHSETAKKMMPDYHIGTLSPTDLAVLKNITPQEESIESRPTFLQPRSWTKATFSAIKKVSWDTRIFTFRLEHKQQKLGLPIGQHFMIKVTDPLTRESIIRSYTPISEIEKEGSVDLLVKVYFATPTIPGGKMTLALEALPLESVIECKGPTGRFEYLGNGQVFISGKQRYIRSFKMICGGTGITPIFQVLRAVMQNTSDPTSCVVLDGNRQEEDILCRDELDAFEAMDGEKCQIVHTLSKASDAWSGRRGRISEDLLKEYAPADGESMVLICGPGAMEKSAKEVLLGLGWEESSLHVF</sequence>
<keyword evidence="6 18" id="KW-0500">Molybdenum</keyword>
<evidence type="ECO:0000256" key="19">
    <source>
        <dbReference type="SAM" id="MobiDB-lite"/>
    </source>
</evidence>
<keyword evidence="14 17" id="KW-0534">Nitrate assimilation</keyword>
<dbReference type="Gene3D" id="2.40.30.10">
    <property type="entry name" value="Translation factors"/>
    <property type="match status" value="1"/>
</dbReference>
<dbReference type="PRINTS" id="PR00406">
    <property type="entry name" value="CYTB5RDTASE"/>
</dbReference>
<keyword evidence="13" id="KW-0408">Iron</keyword>
<dbReference type="Proteomes" id="UP000019804">
    <property type="component" value="Unassembled WGS sequence"/>
</dbReference>
<evidence type="ECO:0000313" key="22">
    <source>
        <dbReference type="EMBL" id="EYE92412.1"/>
    </source>
</evidence>
<dbReference type="InterPro" id="IPR036400">
    <property type="entry name" value="Cyt_B5-like_heme/steroid_sf"/>
</dbReference>
<feature type="binding site" evidence="18">
    <location>
        <position position="144"/>
    </location>
    <ligand>
        <name>Mo-molybdopterin</name>
        <dbReference type="ChEBI" id="CHEBI:71302"/>
    </ligand>
    <ligandPart>
        <name>Mo</name>
        <dbReference type="ChEBI" id="CHEBI:28685"/>
    </ligandPart>
</feature>
<dbReference type="STRING" id="1388766.A0A017S616"/>
<gene>
    <name evidence="22" type="ORF">EURHEDRAFT_405242</name>
</gene>
<dbReference type="InterPro" id="IPR036374">
    <property type="entry name" value="OxRdtase_Mopterin-bd_sf"/>
</dbReference>
<dbReference type="SUPFAM" id="SSF63380">
    <property type="entry name" value="Riboflavin synthase domain-like"/>
    <property type="match status" value="1"/>
</dbReference>
<dbReference type="GO" id="GO:0008482">
    <property type="term" value="F:sulfite oxidase activity"/>
    <property type="evidence" value="ECO:0007669"/>
    <property type="project" value="TreeGrafter"/>
</dbReference>
<dbReference type="FunFam" id="3.90.420.10:FF:000005">
    <property type="entry name" value="Nitrate reductase"/>
    <property type="match status" value="1"/>
</dbReference>
<keyword evidence="23" id="KW-1185">Reference proteome</keyword>
<dbReference type="InterPro" id="IPR014756">
    <property type="entry name" value="Ig_E-set"/>
</dbReference>
<dbReference type="SUPFAM" id="SSF56524">
    <property type="entry name" value="Oxidoreductase molybdopterin-binding domain"/>
    <property type="match status" value="1"/>
</dbReference>
<dbReference type="SUPFAM" id="SSF81296">
    <property type="entry name" value="E set domains"/>
    <property type="match status" value="1"/>
</dbReference>
<evidence type="ECO:0000256" key="3">
    <source>
        <dbReference type="ARBA" id="ARBA00003838"/>
    </source>
</evidence>
<dbReference type="Pfam" id="PF00173">
    <property type="entry name" value="Cyt-b5"/>
    <property type="match status" value="1"/>
</dbReference>
<dbReference type="CDD" id="cd06183">
    <property type="entry name" value="cyt_b5_reduct_like"/>
    <property type="match status" value="1"/>
</dbReference>
<dbReference type="InterPro" id="IPR005066">
    <property type="entry name" value="MoCF_OxRdtse_dimer"/>
</dbReference>
<keyword evidence="15" id="KW-1015">Disulfide bond</keyword>
<dbReference type="GeneID" id="63695492"/>
<feature type="domain" description="Cytochrome b5 heme-binding" evidence="20">
    <location>
        <begin position="506"/>
        <end position="581"/>
    </location>
</feature>
<dbReference type="Gene3D" id="3.40.50.80">
    <property type="entry name" value="Nucleotide-binding domain of ferredoxin-NADP reductase (FNR) module"/>
    <property type="match status" value="1"/>
</dbReference>